<dbReference type="InterPro" id="IPR036757">
    <property type="entry name" value="TFR-like_dimer_dom_sf"/>
</dbReference>
<reference evidence="2" key="1">
    <citation type="journal article" date="2011" name="Nat. Biotechnol.">
        <title>The genomic sequence of the Chinese hamster ovary (CHO)-K1 cell line.</title>
        <authorList>
            <person name="Xu X."/>
            <person name="Nagarajan H."/>
            <person name="Lewis N.E."/>
            <person name="Pan S."/>
            <person name="Cai Z."/>
            <person name="Liu X."/>
            <person name="Chen W."/>
            <person name="Xie M."/>
            <person name="Wang W."/>
            <person name="Hammond S."/>
            <person name="Andersen M.R."/>
            <person name="Neff N."/>
            <person name="Passarelli B."/>
            <person name="Koh W."/>
            <person name="Fan H.C."/>
            <person name="Wang J."/>
            <person name="Gui Y."/>
            <person name="Lee K.H."/>
            <person name="Betenbaugh M.J."/>
            <person name="Quake S.R."/>
            <person name="Famili I."/>
            <person name="Palsson B.O."/>
            <person name="Wang J."/>
        </authorList>
    </citation>
    <scope>NUCLEOTIDE SEQUENCE [LARGE SCALE GENOMIC DNA]</scope>
    <source>
        <strain evidence="2">CHO K1 cell line</strain>
    </source>
</reference>
<dbReference type="GO" id="GO:0009897">
    <property type="term" value="C:external side of plasma membrane"/>
    <property type="evidence" value="ECO:0007669"/>
    <property type="project" value="TreeGrafter"/>
</dbReference>
<accession>G3I666</accession>
<gene>
    <name evidence="1" type="ORF">I79_018978</name>
</gene>
<dbReference type="Gene3D" id="3.40.630.10">
    <property type="entry name" value="Zn peptidases"/>
    <property type="match status" value="1"/>
</dbReference>
<dbReference type="SUPFAM" id="SSF53187">
    <property type="entry name" value="Zn-dependent exopeptidases"/>
    <property type="match status" value="1"/>
</dbReference>
<dbReference type="AlphaFoldDB" id="G3I666"/>
<dbReference type="InterPro" id="IPR039373">
    <property type="entry name" value="Peptidase_M28B"/>
</dbReference>
<name>G3I666_CRIGR</name>
<evidence type="ECO:0000313" key="2">
    <source>
        <dbReference type="Proteomes" id="UP000001075"/>
    </source>
</evidence>
<dbReference type="Proteomes" id="UP000001075">
    <property type="component" value="Unassembled WGS sequence"/>
</dbReference>
<dbReference type="EMBL" id="JH001342">
    <property type="protein sequence ID" value="EGW06322.1"/>
    <property type="molecule type" value="Genomic_DNA"/>
</dbReference>
<organism evidence="1 2">
    <name type="scientific">Cricetulus griseus</name>
    <name type="common">Chinese hamster</name>
    <name type="synonym">Cricetulus barabensis griseus</name>
    <dbReference type="NCBI Taxonomy" id="10029"/>
    <lineage>
        <taxon>Eukaryota</taxon>
        <taxon>Metazoa</taxon>
        <taxon>Chordata</taxon>
        <taxon>Craniata</taxon>
        <taxon>Vertebrata</taxon>
        <taxon>Euteleostomi</taxon>
        <taxon>Mammalia</taxon>
        <taxon>Eutheria</taxon>
        <taxon>Euarchontoglires</taxon>
        <taxon>Glires</taxon>
        <taxon>Rodentia</taxon>
        <taxon>Myomorpha</taxon>
        <taxon>Muroidea</taxon>
        <taxon>Cricetidae</taxon>
        <taxon>Cricetinae</taxon>
        <taxon>Cricetulus</taxon>
    </lineage>
</organism>
<evidence type="ECO:0000313" key="1">
    <source>
        <dbReference type="EMBL" id="EGW06322.1"/>
    </source>
</evidence>
<dbReference type="InParanoid" id="G3I666"/>
<dbReference type="PANTHER" id="PTHR10404:SF33">
    <property type="entry name" value="TRANSFERRIN RECEPTOR PROTEIN 2"/>
    <property type="match status" value="1"/>
</dbReference>
<dbReference type="STRING" id="10029.G3I666"/>
<dbReference type="PANTHER" id="PTHR10404">
    <property type="entry name" value="N-ACETYLATED-ALPHA-LINKED ACIDIC DIPEPTIDASE"/>
    <property type="match status" value="1"/>
</dbReference>
<proteinExistence type="predicted"/>
<protein>
    <submittedName>
        <fullName evidence="1">Transferrin receptor protein 2</fullName>
    </submittedName>
</protein>
<dbReference type="Gene3D" id="1.20.930.40">
    <property type="entry name" value="Transferrin receptor-like, dimerisation domain"/>
    <property type="match status" value="2"/>
</dbReference>
<dbReference type="SUPFAM" id="SSF47672">
    <property type="entry name" value="Transferrin receptor-like dimerisation domain"/>
    <property type="match status" value="2"/>
</dbReference>
<keyword evidence="1" id="KW-0675">Receptor</keyword>
<dbReference type="GO" id="GO:0140298">
    <property type="term" value="P:endocytic iron import into cell"/>
    <property type="evidence" value="ECO:0007669"/>
    <property type="project" value="TreeGrafter"/>
</dbReference>
<sequence length="290" mass="32960">MDSSAYSFTAFAGVPAVEFSFTEEDRVYPFLHTKEDTYENLHKTLRGRLPAVAQAVAQLTGQLLIRLSRDHLLPLDFGRYGDVVLRHIGNFNEFSGDLKARGLTLQWVYSARGDYIRAAEKLRKEIYSSEQSDERLMRMYNVRIMRVRSRSLPPPSGRGPVPGPGVLKLRFRCLLGVLYGRSYGVHKPARLEDPTCPFRRLRQVEFYFLSQYVSPADSPFRHIFLGQGDHTLGALLDHLRMLRSDGSKANSSGLGFQESRFRRQLALLTWTLQGAANALSGDVWNIDNNF</sequence>